<comment type="caution">
    <text evidence="2">The sequence shown here is derived from an EMBL/GenBank/DDBJ whole genome shotgun (WGS) entry which is preliminary data.</text>
</comment>
<gene>
    <name evidence="2" type="ORF">DFP98_13257</name>
</gene>
<evidence type="ECO:0000313" key="2">
    <source>
        <dbReference type="EMBL" id="RED59134.1"/>
    </source>
</evidence>
<sequence>MIFLENNEIELFFDSGTGALTGLRNKLTGWQVIRQPKLAGGLRMLVPIERHRNNRVLPEKQALTSAERIDGNALRLTWEGLMGDKSGILDIDAELTIRLAGDAVSFDLMLRNGSPYRIEEVWMPYLGGLREPRGGNPLRSLSVTMVGGFKEVELGPNMTNQIGYWGSDYPGFLTTSPDNGSILPFVLLQAESEGIYIGQHSNHPSVVSFLHEFKPGYADSLHNRIADSDEIGGKPAGFTVSAIRLPFVEAGETVTLPPMVLRMYAGSWHEGIQTYASWRSSDAEQYLRPSWVSGIDAWMTLHVDSPEGCDRYTLDDIITVAREAKVNGVGVLQLIGWTRGGQDGDEPYQDVNPLLGSHEQFREMIRVIEQDVGIRVLLMCKFKWADRTTLGFREELQPLTMKDMYGDDVYFQGYAYQTVVQQLNGAGRRTGAMLCHSSASLRDIAKREFAKILELGSSGMLYDELTSDDRLLCFSGAHGHRYGACNSAGSVELAREFRAMAIEANPQYLMAGEGPNDYLTPFYGVNYVRTNDGWSGWEKSHTPAWKFMDPDMMMATCLTGWDDREMVHQCIAYGYVLNYEPYNFKGRLSDIPDTVAYGQAANELRRSLREYLWEGIFRDTIGLQIERLQGEGELLSTVFVHRGNGKRAIVLGNQSKEYLRVRVGLDAVNDGEPCRTFDRYMLQQAGGAESNGVETLSPRTFMVLVER</sequence>
<evidence type="ECO:0000259" key="1">
    <source>
        <dbReference type="Pfam" id="PF19773"/>
    </source>
</evidence>
<dbReference type="EMBL" id="QRDZ01000032">
    <property type="protein sequence ID" value="RED59134.1"/>
    <property type="molecule type" value="Genomic_DNA"/>
</dbReference>
<dbReference type="RefSeq" id="WP_116064387.1">
    <property type="nucleotide sequence ID" value="NZ_QRDZ01000032.1"/>
</dbReference>
<proteinExistence type="predicted"/>
<organism evidence="2 3">
    <name type="scientific">Cohnella phaseoli</name>
    <dbReference type="NCBI Taxonomy" id="456490"/>
    <lineage>
        <taxon>Bacteria</taxon>
        <taxon>Bacillati</taxon>
        <taxon>Bacillota</taxon>
        <taxon>Bacilli</taxon>
        <taxon>Bacillales</taxon>
        <taxon>Paenibacillaceae</taxon>
        <taxon>Cohnella</taxon>
    </lineage>
</organism>
<name>A0A3D9IBH6_9BACL</name>
<dbReference type="Pfam" id="PF19773">
    <property type="entry name" value="DUF6259"/>
    <property type="match status" value="1"/>
</dbReference>
<feature type="domain" description="DUF6259" evidence="1">
    <location>
        <begin position="259"/>
        <end position="523"/>
    </location>
</feature>
<protein>
    <recommendedName>
        <fullName evidence="1">DUF6259 domain-containing protein</fullName>
    </recommendedName>
</protein>
<reference evidence="2 3" key="1">
    <citation type="submission" date="2018-07" db="EMBL/GenBank/DDBJ databases">
        <title>Genomic Encyclopedia of Type Strains, Phase III (KMG-III): the genomes of soil and plant-associated and newly described type strains.</title>
        <authorList>
            <person name="Whitman W."/>
        </authorList>
    </citation>
    <scope>NUCLEOTIDE SEQUENCE [LARGE SCALE GENOMIC DNA]</scope>
    <source>
        <strain evidence="2 3">CECT 7287</strain>
    </source>
</reference>
<keyword evidence="3" id="KW-1185">Reference proteome</keyword>
<dbReference type="OrthoDB" id="5077666at2"/>
<dbReference type="Proteomes" id="UP000256977">
    <property type="component" value="Unassembled WGS sequence"/>
</dbReference>
<dbReference type="AlphaFoldDB" id="A0A3D9IBH6"/>
<evidence type="ECO:0000313" key="3">
    <source>
        <dbReference type="Proteomes" id="UP000256977"/>
    </source>
</evidence>
<accession>A0A3D9IBH6</accession>
<dbReference type="InterPro" id="IPR046226">
    <property type="entry name" value="DUF6259"/>
</dbReference>